<gene>
    <name evidence="7" type="ORF">SAMN05443575_0165</name>
</gene>
<organism evidence="7 8">
    <name type="scientific">Jatrophihabitans endophyticus</name>
    <dbReference type="NCBI Taxonomy" id="1206085"/>
    <lineage>
        <taxon>Bacteria</taxon>
        <taxon>Bacillati</taxon>
        <taxon>Actinomycetota</taxon>
        <taxon>Actinomycetes</taxon>
        <taxon>Jatrophihabitantales</taxon>
        <taxon>Jatrophihabitantaceae</taxon>
        <taxon>Jatrophihabitans</taxon>
    </lineage>
</organism>
<dbReference type="AlphaFoldDB" id="A0A1M5CA72"/>
<dbReference type="SUPFAM" id="SSF53335">
    <property type="entry name" value="S-adenosyl-L-methionine-dependent methyltransferases"/>
    <property type="match status" value="1"/>
</dbReference>
<dbReference type="OrthoDB" id="9782855at2"/>
<accession>A0A1M5CA72</accession>
<evidence type="ECO:0000313" key="8">
    <source>
        <dbReference type="Proteomes" id="UP000186132"/>
    </source>
</evidence>
<dbReference type="InterPro" id="IPR050723">
    <property type="entry name" value="CFA/CMAS"/>
</dbReference>
<protein>
    <submittedName>
        <fullName evidence="7">Cyclopropane-fatty-acyl-phospholipid synthase</fullName>
    </submittedName>
</protein>
<evidence type="ECO:0000313" key="7">
    <source>
        <dbReference type="EMBL" id="SHF51601.1"/>
    </source>
</evidence>
<dbReference type="PANTHER" id="PTHR43667">
    <property type="entry name" value="CYCLOPROPANE-FATTY-ACYL-PHOSPHOLIPID SYNTHASE"/>
    <property type="match status" value="1"/>
</dbReference>
<proteinExistence type="inferred from homology"/>
<dbReference type="PANTHER" id="PTHR43667:SF2">
    <property type="entry name" value="FATTY ACID C-METHYL TRANSFERASE"/>
    <property type="match status" value="1"/>
</dbReference>
<dbReference type="CDD" id="cd02440">
    <property type="entry name" value="AdoMet_MTases"/>
    <property type="match status" value="1"/>
</dbReference>
<dbReference type="EMBL" id="FQVU01000001">
    <property type="protein sequence ID" value="SHF51601.1"/>
    <property type="molecule type" value="Genomic_DNA"/>
</dbReference>
<dbReference type="GO" id="GO:0008610">
    <property type="term" value="P:lipid biosynthetic process"/>
    <property type="evidence" value="ECO:0007669"/>
    <property type="project" value="InterPro"/>
</dbReference>
<dbReference type="GO" id="GO:0032259">
    <property type="term" value="P:methylation"/>
    <property type="evidence" value="ECO:0007669"/>
    <property type="project" value="UniProtKB-KW"/>
</dbReference>
<evidence type="ECO:0000256" key="1">
    <source>
        <dbReference type="ARBA" id="ARBA00010815"/>
    </source>
</evidence>
<evidence type="ECO:0000256" key="2">
    <source>
        <dbReference type="ARBA" id="ARBA00022603"/>
    </source>
</evidence>
<dbReference type="STRING" id="1206085.SAMN05443575_0165"/>
<sequence length="423" mass="46779">MTVTESGRGTAAGTNGSIDPARWPDIATVPRSPIRAAIARRLFRRAVARLPLRVVDPRERWSGAGTGTDPVLRLVRPDAFFQRLGATGTIGFGEAYMAGDWTTDDLPGVLSAFAANMRDMIPPALHKLRNAVLSVQPRHHDNTVEGARANIHQHYDLSNDLFTTFLDPSLTYSSALFDGEPTASGEDLTTAQQRKIDRLLDAAAVGEGTRVLEIGTGWGELALRAAGRGAHVTTLTISTEQAELAQQRVDAAGVADRVEIRLQDYREVEGRFDAIVSVEMIEAVGANHWNTYFETIDRVLAPGGRVGLQAILQDDYVVLATKDTYTWIRKYIFPGGQLASVEAIERTLAQHTSLRVSERFSFGRHYAETLHRWRTTFEAHAQAVAAIGFDETFRRMWSLYLAYSEAGFRTGYLDVQQFTLTKQ</sequence>
<keyword evidence="4" id="KW-0949">S-adenosyl-L-methionine</keyword>
<keyword evidence="2" id="KW-0489">Methyltransferase</keyword>
<name>A0A1M5CA72_9ACTN</name>
<comment type="similarity">
    <text evidence="1">Belongs to the CFA/CMAS family.</text>
</comment>
<keyword evidence="3" id="KW-0808">Transferase</keyword>
<dbReference type="Gene3D" id="3.40.50.150">
    <property type="entry name" value="Vaccinia Virus protein VP39"/>
    <property type="match status" value="1"/>
</dbReference>
<dbReference type="GO" id="GO:0008168">
    <property type="term" value="F:methyltransferase activity"/>
    <property type="evidence" value="ECO:0007669"/>
    <property type="project" value="UniProtKB-KW"/>
</dbReference>
<feature type="region of interest" description="Disordered" evidence="6">
    <location>
        <begin position="1"/>
        <end position="24"/>
    </location>
</feature>
<dbReference type="PIRSF" id="PIRSF003085">
    <property type="entry name" value="CMAS"/>
    <property type="match status" value="1"/>
</dbReference>
<keyword evidence="5" id="KW-0443">Lipid metabolism</keyword>
<feature type="compositionally biased region" description="Polar residues" evidence="6">
    <location>
        <begin position="1"/>
        <end position="17"/>
    </location>
</feature>
<dbReference type="Pfam" id="PF02353">
    <property type="entry name" value="CMAS"/>
    <property type="match status" value="1"/>
</dbReference>
<dbReference type="RefSeq" id="WP_073384830.1">
    <property type="nucleotide sequence ID" value="NZ_FQVU01000001.1"/>
</dbReference>
<dbReference type="InterPro" id="IPR029063">
    <property type="entry name" value="SAM-dependent_MTases_sf"/>
</dbReference>
<evidence type="ECO:0000256" key="6">
    <source>
        <dbReference type="SAM" id="MobiDB-lite"/>
    </source>
</evidence>
<evidence type="ECO:0000256" key="5">
    <source>
        <dbReference type="ARBA" id="ARBA00023098"/>
    </source>
</evidence>
<evidence type="ECO:0000256" key="3">
    <source>
        <dbReference type="ARBA" id="ARBA00022679"/>
    </source>
</evidence>
<evidence type="ECO:0000256" key="4">
    <source>
        <dbReference type="ARBA" id="ARBA00022691"/>
    </source>
</evidence>
<dbReference type="InterPro" id="IPR003333">
    <property type="entry name" value="CMAS"/>
</dbReference>
<keyword evidence="8" id="KW-1185">Reference proteome</keyword>
<reference evidence="7 8" key="1">
    <citation type="submission" date="2016-11" db="EMBL/GenBank/DDBJ databases">
        <authorList>
            <person name="Jaros S."/>
            <person name="Januszkiewicz K."/>
            <person name="Wedrychowicz H."/>
        </authorList>
    </citation>
    <scope>NUCLEOTIDE SEQUENCE [LARGE SCALE GENOMIC DNA]</scope>
    <source>
        <strain evidence="7 8">DSM 45627</strain>
    </source>
</reference>
<dbReference type="Proteomes" id="UP000186132">
    <property type="component" value="Unassembled WGS sequence"/>
</dbReference>